<evidence type="ECO:0000256" key="1">
    <source>
        <dbReference type="SAM" id="Phobius"/>
    </source>
</evidence>
<feature type="transmembrane region" description="Helical" evidence="1">
    <location>
        <begin position="186"/>
        <end position="204"/>
    </location>
</feature>
<dbReference type="PROSITE" id="PS51212">
    <property type="entry name" value="WSC"/>
    <property type="match status" value="1"/>
</dbReference>
<keyword evidence="1" id="KW-1133">Transmembrane helix</keyword>
<evidence type="ECO:0000259" key="2">
    <source>
        <dbReference type="PROSITE" id="PS51212"/>
    </source>
</evidence>
<name>A0ABR3V0J1_9PEZI</name>
<feature type="transmembrane region" description="Helical" evidence="1">
    <location>
        <begin position="210"/>
        <end position="234"/>
    </location>
</feature>
<dbReference type="EMBL" id="JAZHXJ010003473">
    <property type="protein sequence ID" value="KAL1835142.1"/>
    <property type="molecule type" value="Genomic_DNA"/>
</dbReference>
<reference evidence="3 4" key="1">
    <citation type="journal article" date="2024" name="Commun. Biol.">
        <title>Comparative genomic analysis of thermophilic fungi reveals convergent evolutionary adaptations and gene losses.</title>
        <authorList>
            <person name="Steindorff A.S."/>
            <person name="Aguilar-Pontes M.V."/>
            <person name="Robinson A.J."/>
            <person name="Andreopoulos B."/>
            <person name="LaButti K."/>
            <person name="Kuo A."/>
            <person name="Mondo S."/>
            <person name="Riley R."/>
            <person name="Otillar R."/>
            <person name="Haridas S."/>
            <person name="Lipzen A."/>
            <person name="Grimwood J."/>
            <person name="Schmutz J."/>
            <person name="Clum A."/>
            <person name="Reid I.D."/>
            <person name="Moisan M.C."/>
            <person name="Butler G."/>
            <person name="Nguyen T.T.M."/>
            <person name="Dewar K."/>
            <person name="Conant G."/>
            <person name="Drula E."/>
            <person name="Henrissat B."/>
            <person name="Hansel C."/>
            <person name="Singer S."/>
            <person name="Hutchinson M.I."/>
            <person name="de Vries R.P."/>
            <person name="Natvig D.O."/>
            <person name="Powell A.J."/>
            <person name="Tsang A."/>
            <person name="Grigoriev I.V."/>
        </authorList>
    </citation>
    <scope>NUCLEOTIDE SEQUENCE [LARGE SCALE GENOMIC DNA]</scope>
    <source>
        <strain evidence="3 4">ATCC 24622</strain>
    </source>
</reference>
<organism evidence="3 4">
    <name type="scientific">Phialemonium thermophilum</name>
    <dbReference type="NCBI Taxonomy" id="223376"/>
    <lineage>
        <taxon>Eukaryota</taxon>
        <taxon>Fungi</taxon>
        <taxon>Dikarya</taxon>
        <taxon>Ascomycota</taxon>
        <taxon>Pezizomycotina</taxon>
        <taxon>Sordariomycetes</taxon>
        <taxon>Sordariomycetidae</taxon>
        <taxon>Cephalothecales</taxon>
        <taxon>Cephalothecaceae</taxon>
        <taxon>Phialemonium</taxon>
    </lineage>
</organism>
<dbReference type="Proteomes" id="UP001586593">
    <property type="component" value="Unassembled WGS sequence"/>
</dbReference>
<evidence type="ECO:0000313" key="3">
    <source>
        <dbReference type="EMBL" id="KAL1835142.1"/>
    </source>
</evidence>
<keyword evidence="4" id="KW-1185">Reference proteome</keyword>
<dbReference type="InterPro" id="IPR002889">
    <property type="entry name" value="WSC_carb-bd"/>
</dbReference>
<feature type="domain" description="WSC" evidence="2">
    <location>
        <begin position="1"/>
        <end position="67"/>
    </location>
</feature>
<evidence type="ECO:0000313" key="4">
    <source>
        <dbReference type="Proteomes" id="UP001586593"/>
    </source>
</evidence>
<comment type="caution">
    <text evidence="3">The sequence shown here is derived from an EMBL/GenBank/DDBJ whole genome shotgun (WGS) entry which is preliminary data.</text>
</comment>
<accession>A0ABR3V0J1</accession>
<protein>
    <recommendedName>
        <fullName evidence="2">WSC domain-containing protein</fullName>
    </recommendedName>
</protein>
<gene>
    <name evidence="3" type="ORF">VTK73DRAFT_6171</name>
</gene>
<keyword evidence="1" id="KW-0812">Transmembrane</keyword>
<sequence>MTAEKCIQFAASGNWRYAGLEFGTQCVVGNTLRTTSPEPQSDCGKPCGGNAGELCGSGNRMQLYVDGSWFLPSVDQVVASLKQYNSTLDDVWTAINLFQGVLQKFQADLGVACALSRKRAGSCELTPLLRSDSASVQSSFNALSRVQSRLGRLCPAPAQHAAPPSANQASWIDVNHVFRRHDISSCFLFFPLFLFVFFSVILFTFAMTTIITICLFGLDFILFSFCVFPLPPFLPNSSDPFDRQLQLRTLAHLRPGRLPRHIVRTFGTSETGSALALRGDAARTPSGEDGKDGALV</sequence>
<keyword evidence="1" id="KW-0472">Membrane</keyword>
<dbReference type="Pfam" id="PF01822">
    <property type="entry name" value="WSC"/>
    <property type="match status" value="1"/>
</dbReference>
<proteinExistence type="predicted"/>